<dbReference type="RefSeq" id="XP_040726497.1">
    <property type="nucleotide sequence ID" value="XM_040869061.1"/>
</dbReference>
<dbReference type="AlphaFoldDB" id="A0A1Y2FKM8"/>
<dbReference type="STRING" id="56484.A0A1Y2FKM8"/>
<comment type="subcellular location">
    <subcellularLocation>
        <location evidence="1">Nucleus</location>
        <location evidence="1">Nucleolus</location>
    </subcellularLocation>
</comment>
<dbReference type="EMBL" id="MCFI01000006">
    <property type="protein sequence ID" value="ORY84479.1"/>
    <property type="molecule type" value="Genomic_DNA"/>
</dbReference>
<proteinExistence type="inferred from homology"/>
<dbReference type="InterPro" id="IPR003107">
    <property type="entry name" value="HAT"/>
</dbReference>
<gene>
    <name evidence="7" type="ORF">BCR37DRAFT_378510</name>
</gene>
<dbReference type="PANTHER" id="PTHR23271">
    <property type="entry name" value="HEPATOCELLULAR CARCINOMA-ASSOCIATED ANTIGEN 66"/>
    <property type="match status" value="1"/>
</dbReference>
<name>A0A1Y2FKM8_PROLT</name>
<dbReference type="PANTHER" id="PTHR23271:SF1">
    <property type="entry name" value="U3 SMALL NUCLEOLAR RNA-ASSOCIATED PROTEIN 6 HOMOLOG"/>
    <property type="match status" value="1"/>
</dbReference>
<protein>
    <submittedName>
        <fullName evidence="7">U3 small nucleolar RNA-associated protein 6-domain-containing protein</fullName>
    </submittedName>
</protein>
<evidence type="ECO:0000256" key="3">
    <source>
        <dbReference type="ARBA" id="ARBA00022552"/>
    </source>
</evidence>
<comment type="caution">
    <text evidence="7">The sequence shown here is derived from an EMBL/GenBank/DDBJ whole genome shotgun (WGS) entry which is preliminary data.</text>
</comment>
<dbReference type="GeneID" id="63785660"/>
<evidence type="ECO:0000313" key="7">
    <source>
        <dbReference type="EMBL" id="ORY84479.1"/>
    </source>
</evidence>
<keyword evidence="4" id="KW-0677">Repeat</keyword>
<dbReference type="InterPro" id="IPR011990">
    <property type="entry name" value="TPR-like_helical_dom_sf"/>
</dbReference>
<evidence type="ECO:0000313" key="8">
    <source>
        <dbReference type="Proteomes" id="UP000193685"/>
    </source>
</evidence>
<dbReference type="Proteomes" id="UP000193685">
    <property type="component" value="Unassembled WGS sequence"/>
</dbReference>
<evidence type="ECO:0000256" key="2">
    <source>
        <dbReference type="ARBA" id="ARBA00010734"/>
    </source>
</evidence>
<evidence type="ECO:0000259" key="6">
    <source>
        <dbReference type="Pfam" id="PF08640"/>
    </source>
</evidence>
<sequence length="450" mass="51335">MADRAQYFLEQSLPELIDLQQKKIFTPLEIKAITRKRTGFEHALTRKIVRKADFLRYAEYEMNLEQLRRQRVKRLGITGKKTVSDFAGPRRVFFVFERAARKFHGDVDLWLQYINYAKQEKSAKVLAKLFATVLQFHPTNDKLWRMAADHELHYNGNMTAARTMMQRGLRLCKDSPDLWIAYFRLELLYLEKIHARRKILGIDGRADQEEPAAEIEEAEETDGTIKLAQTTQEELNGASQALLKDIELSSLTTAESNPALQGAIPKAILRSAVQAMPRNAELILSFYDAIAEFRTLPFQQSLQEHILELLSAEPVKSHPKAVFLRITLPLRRIRHDVASPAFPAALKESLAAFNALSDETPPKDKLVFMWLAQLVAYRAIPDIESNLARAIDAALVQRFKQSEAEAVLSPSGYTLWATFEQGRGRQSVADDITRRAHAKFPQFEHFPAHA</sequence>
<dbReference type="Gene3D" id="1.25.40.10">
    <property type="entry name" value="Tetratricopeptide repeat domain"/>
    <property type="match status" value="1"/>
</dbReference>
<keyword evidence="5" id="KW-0539">Nucleus</keyword>
<dbReference type="GO" id="GO:0000462">
    <property type="term" value="P:maturation of SSU-rRNA from tricistronic rRNA transcript (SSU-rRNA, 5.8S rRNA, LSU-rRNA)"/>
    <property type="evidence" value="ECO:0007669"/>
    <property type="project" value="InterPro"/>
</dbReference>
<keyword evidence="3" id="KW-0698">rRNA processing</keyword>
<comment type="similarity">
    <text evidence="2">Belongs to the UTP6 family.</text>
</comment>
<organism evidence="7 8">
    <name type="scientific">Protomyces lactucae-debilis</name>
    <dbReference type="NCBI Taxonomy" id="2754530"/>
    <lineage>
        <taxon>Eukaryota</taxon>
        <taxon>Fungi</taxon>
        <taxon>Dikarya</taxon>
        <taxon>Ascomycota</taxon>
        <taxon>Taphrinomycotina</taxon>
        <taxon>Taphrinomycetes</taxon>
        <taxon>Taphrinales</taxon>
        <taxon>Protomycetaceae</taxon>
        <taxon>Protomyces</taxon>
    </lineage>
</organism>
<dbReference type="GO" id="GO:0030515">
    <property type="term" value="F:snoRNA binding"/>
    <property type="evidence" value="ECO:0007669"/>
    <property type="project" value="InterPro"/>
</dbReference>
<reference evidence="7 8" key="1">
    <citation type="submission" date="2016-07" db="EMBL/GenBank/DDBJ databases">
        <title>Pervasive Adenine N6-methylation of Active Genes in Fungi.</title>
        <authorList>
            <consortium name="DOE Joint Genome Institute"/>
            <person name="Mondo S.J."/>
            <person name="Dannebaum R.O."/>
            <person name="Kuo R.C."/>
            <person name="Labutti K."/>
            <person name="Haridas S."/>
            <person name="Kuo A."/>
            <person name="Salamov A."/>
            <person name="Ahrendt S.R."/>
            <person name="Lipzen A."/>
            <person name="Sullivan W."/>
            <person name="Andreopoulos W.B."/>
            <person name="Clum A."/>
            <person name="Lindquist E."/>
            <person name="Daum C."/>
            <person name="Ramamoorthy G.K."/>
            <person name="Gryganskyi A."/>
            <person name="Culley D."/>
            <person name="Magnuson J.K."/>
            <person name="James T.Y."/>
            <person name="O'Malley M.A."/>
            <person name="Stajich J.E."/>
            <person name="Spatafora J.W."/>
            <person name="Visel A."/>
            <person name="Grigoriev I.V."/>
        </authorList>
    </citation>
    <scope>NUCLEOTIDE SEQUENCE [LARGE SCALE GENOMIC DNA]</scope>
    <source>
        <strain evidence="7 8">12-1054</strain>
    </source>
</reference>
<dbReference type="SMART" id="SM00386">
    <property type="entry name" value="HAT"/>
    <property type="match status" value="4"/>
</dbReference>
<evidence type="ECO:0000256" key="1">
    <source>
        <dbReference type="ARBA" id="ARBA00004604"/>
    </source>
</evidence>
<evidence type="ECO:0000256" key="5">
    <source>
        <dbReference type="ARBA" id="ARBA00023242"/>
    </source>
</evidence>
<dbReference type="SUPFAM" id="SSF48452">
    <property type="entry name" value="TPR-like"/>
    <property type="match status" value="1"/>
</dbReference>
<evidence type="ECO:0000256" key="4">
    <source>
        <dbReference type="ARBA" id="ARBA00022737"/>
    </source>
</evidence>
<dbReference type="OrthoDB" id="28112at2759"/>
<dbReference type="InterPro" id="IPR055347">
    <property type="entry name" value="UTP6_N"/>
</dbReference>
<dbReference type="GO" id="GO:0032040">
    <property type="term" value="C:small-subunit processome"/>
    <property type="evidence" value="ECO:0007669"/>
    <property type="project" value="TreeGrafter"/>
</dbReference>
<accession>A0A1Y2FKM8</accession>
<feature type="domain" description="U3 small nucleolar RNA-associated protein 6 N-terminal" evidence="6">
    <location>
        <begin position="9"/>
        <end position="89"/>
    </location>
</feature>
<dbReference type="OMA" id="YAKLEMI"/>
<dbReference type="Pfam" id="PF08640">
    <property type="entry name" value="U3_assoc_6"/>
    <property type="match status" value="1"/>
</dbReference>
<dbReference type="InterPro" id="IPR013949">
    <property type="entry name" value="Utp6"/>
</dbReference>
<dbReference type="GO" id="GO:0034388">
    <property type="term" value="C:Pwp2p-containing subcomplex of 90S preribosome"/>
    <property type="evidence" value="ECO:0007669"/>
    <property type="project" value="TreeGrafter"/>
</dbReference>
<keyword evidence="8" id="KW-1185">Reference proteome</keyword>